<gene>
    <name evidence="1" type="ORF">CALVIDRAFT_537976</name>
</gene>
<protein>
    <submittedName>
        <fullName evidence="1">Uncharacterized protein</fullName>
    </submittedName>
</protein>
<dbReference type="EMBL" id="KV417288">
    <property type="protein sequence ID" value="KZO95585.1"/>
    <property type="molecule type" value="Genomic_DNA"/>
</dbReference>
<organism evidence="1 2">
    <name type="scientific">Calocera viscosa (strain TUFC12733)</name>
    <dbReference type="NCBI Taxonomy" id="1330018"/>
    <lineage>
        <taxon>Eukaryota</taxon>
        <taxon>Fungi</taxon>
        <taxon>Dikarya</taxon>
        <taxon>Basidiomycota</taxon>
        <taxon>Agaricomycotina</taxon>
        <taxon>Dacrymycetes</taxon>
        <taxon>Dacrymycetales</taxon>
        <taxon>Dacrymycetaceae</taxon>
        <taxon>Calocera</taxon>
    </lineage>
</organism>
<dbReference type="AlphaFoldDB" id="A0A167LDU1"/>
<name>A0A167LDU1_CALVF</name>
<reference evidence="1 2" key="1">
    <citation type="journal article" date="2016" name="Mol. Biol. Evol.">
        <title>Comparative Genomics of Early-Diverging Mushroom-Forming Fungi Provides Insights into the Origins of Lignocellulose Decay Capabilities.</title>
        <authorList>
            <person name="Nagy L.G."/>
            <person name="Riley R."/>
            <person name="Tritt A."/>
            <person name="Adam C."/>
            <person name="Daum C."/>
            <person name="Floudas D."/>
            <person name="Sun H."/>
            <person name="Yadav J.S."/>
            <person name="Pangilinan J."/>
            <person name="Larsson K.H."/>
            <person name="Matsuura K."/>
            <person name="Barry K."/>
            <person name="Labutti K."/>
            <person name="Kuo R."/>
            <person name="Ohm R.A."/>
            <person name="Bhattacharya S.S."/>
            <person name="Shirouzu T."/>
            <person name="Yoshinaga Y."/>
            <person name="Martin F.M."/>
            <person name="Grigoriev I.V."/>
            <person name="Hibbett D.S."/>
        </authorList>
    </citation>
    <scope>NUCLEOTIDE SEQUENCE [LARGE SCALE GENOMIC DNA]</scope>
    <source>
        <strain evidence="1 2">TUFC12733</strain>
    </source>
</reference>
<proteinExistence type="predicted"/>
<dbReference type="Proteomes" id="UP000076738">
    <property type="component" value="Unassembled WGS sequence"/>
</dbReference>
<sequence length="57" mass="6141">MLSLLEGNAIMDIVNGGEPVQVGHSLHLLIELSRILHCRVCTSSCSVRNCLPRGQVA</sequence>
<evidence type="ECO:0000313" key="1">
    <source>
        <dbReference type="EMBL" id="KZO95585.1"/>
    </source>
</evidence>
<accession>A0A167LDU1</accession>
<evidence type="ECO:0000313" key="2">
    <source>
        <dbReference type="Proteomes" id="UP000076738"/>
    </source>
</evidence>
<keyword evidence="2" id="KW-1185">Reference proteome</keyword>